<evidence type="ECO:0000259" key="4">
    <source>
        <dbReference type="Pfam" id="PF16113"/>
    </source>
</evidence>
<evidence type="ECO:0000256" key="1">
    <source>
        <dbReference type="ARBA" id="ARBA00001709"/>
    </source>
</evidence>
<reference evidence="5" key="1">
    <citation type="submission" date="2020-05" db="EMBL/GenBank/DDBJ databases">
        <title>Sulfur intermediates as new biogeochemical hubs in an aquatic model microbial ecosystem.</title>
        <authorList>
            <person name="Vigneron A."/>
        </authorList>
    </citation>
    <scope>NUCLEOTIDE SEQUENCE</scope>
    <source>
        <strain evidence="5">Bin.250</strain>
    </source>
</reference>
<evidence type="ECO:0000313" key="5">
    <source>
        <dbReference type="EMBL" id="NQV64803.1"/>
    </source>
</evidence>
<dbReference type="AlphaFoldDB" id="A0A972VV44"/>
<dbReference type="Pfam" id="PF16113">
    <property type="entry name" value="ECH_2"/>
    <property type="match status" value="1"/>
</dbReference>
<dbReference type="GO" id="GO:0003860">
    <property type="term" value="F:3-hydroxyisobutyryl-CoA hydrolase activity"/>
    <property type="evidence" value="ECO:0007669"/>
    <property type="project" value="UniProtKB-EC"/>
</dbReference>
<dbReference type="CDD" id="cd06558">
    <property type="entry name" value="crotonase-like"/>
    <property type="match status" value="1"/>
</dbReference>
<sequence>MTDVLLFETVPGQLGSKLGLVTLNAPATLNSLSLEMIDLLMPQLIAWREDDTIVMVIFQSSNDKAFSAGGDIQALYQSMVAHPGGPNPYAEDFFEREYRLDYLIHTYPKPTLVWAHGIVMGGGLGIMGGCSHRIGTPSTRLALPEITIGLFPDAGATWFLSQMPRHWAYFMAWTGCQLNAQDGLAVGLIDYLLDYAEQAALLECLTNETWSADGEANKQRLSQVLQDAVDVAQNFPPSQLVPHEARILAVMDQVLASEKPVSAFYAAVDDFADDKFLARAANGIKRGSPTTAHIIHEQLKRAAGMSLQQTFELELVIAVQCSRHPDFTEGVRALLIDKDNQPQWRFGSVDAVPSEWLQEHFTPPWDVNPLADMPDR</sequence>
<dbReference type="EMBL" id="JABMOJ010000205">
    <property type="protein sequence ID" value="NQV64803.1"/>
    <property type="molecule type" value="Genomic_DNA"/>
</dbReference>
<gene>
    <name evidence="5" type="ORF">HQ497_05495</name>
</gene>
<dbReference type="InterPro" id="IPR045004">
    <property type="entry name" value="ECH_dom"/>
</dbReference>
<dbReference type="GO" id="GO:0006574">
    <property type="term" value="P:L-valine catabolic process"/>
    <property type="evidence" value="ECO:0007669"/>
    <property type="project" value="TreeGrafter"/>
</dbReference>
<proteinExistence type="predicted"/>
<evidence type="ECO:0000313" key="6">
    <source>
        <dbReference type="Proteomes" id="UP000754644"/>
    </source>
</evidence>
<dbReference type="InterPro" id="IPR029045">
    <property type="entry name" value="ClpP/crotonase-like_dom_sf"/>
</dbReference>
<dbReference type="EC" id="3.1.2.4" evidence="2"/>
<protein>
    <recommendedName>
        <fullName evidence="2">3-hydroxyisobutyryl-CoA hydrolase</fullName>
        <ecNumber evidence="2">3.1.2.4</ecNumber>
    </recommendedName>
</protein>
<comment type="caution">
    <text evidence="5">The sequence shown here is derived from an EMBL/GenBank/DDBJ whole genome shotgun (WGS) entry which is preliminary data.</text>
</comment>
<dbReference type="NCBIfam" id="NF004127">
    <property type="entry name" value="PRK05617.1"/>
    <property type="match status" value="1"/>
</dbReference>
<organism evidence="5 6">
    <name type="scientific">SAR86 cluster bacterium</name>
    <dbReference type="NCBI Taxonomy" id="2030880"/>
    <lineage>
        <taxon>Bacteria</taxon>
        <taxon>Pseudomonadati</taxon>
        <taxon>Pseudomonadota</taxon>
        <taxon>Gammaproteobacteria</taxon>
        <taxon>SAR86 cluster</taxon>
    </lineage>
</organism>
<comment type="catalytic activity">
    <reaction evidence="1">
        <text>3-hydroxy-2-methylpropanoyl-CoA + H2O = 3-hydroxy-2-methylpropanoate + CoA + H(+)</text>
        <dbReference type="Rhea" id="RHEA:20888"/>
        <dbReference type="ChEBI" id="CHEBI:11805"/>
        <dbReference type="ChEBI" id="CHEBI:15377"/>
        <dbReference type="ChEBI" id="CHEBI:15378"/>
        <dbReference type="ChEBI" id="CHEBI:57287"/>
        <dbReference type="ChEBI" id="CHEBI:57340"/>
        <dbReference type="EC" id="3.1.2.4"/>
    </reaction>
</comment>
<dbReference type="InterPro" id="IPR032259">
    <property type="entry name" value="HIBYL-CoA-H"/>
</dbReference>
<dbReference type="PANTHER" id="PTHR43176:SF3">
    <property type="entry name" value="3-HYDROXYISOBUTYRYL-COA HYDROLASE, MITOCHONDRIAL"/>
    <property type="match status" value="1"/>
</dbReference>
<name>A0A972VV44_9GAMM</name>
<dbReference type="Proteomes" id="UP000754644">
    <property type="component" value="Unassembled WGS sequence"/>
</dbReference>
<evidence type="ECO:0000256" key="2">
    <source>
        <dbReference type="ARBA" id="ARBA00011915"/>
    </source>
</evidence>
<keyword evidence="3" id="KW-0378">Hydrolase</keyword>
<dbReference type="PANTHER" id="PTHR43176">
    <property type="entry name" value="3-HYDROXYISOBUTYRYL-COA HYDROLASE-RELATED"/>
    <property type="match status" value="1"/>
</dbReference>
<dbReference type="GO" id="GO:0005829">
    <property type="term" value="C:cytosol"/>
    <property type="evidence" value="ECO:0007669"/>
    <property type="project" value="TreeGrafter"/>
</dbReference>
<dbReference type="Gene3D" id="3.90.226.10">
    <property type="entry name" value="2-enoyl-CoA Hydratase, Chain A, domain 1"/>
    <property type="match status" value="1"/>
</dbReference>
<dbReference type="SUPFAM" id="SSF52096">
    <property type="entry name" value="ClpP/crotonase"/>
    <property type="match status" value="1"/>
</dbReference>
<accession>A0A972VV44</accession>
<evidence type="ECO:0000256" key="3">
    <source>
        <dbReference type="ARBA" id="ARBA00022801"/>
    </source>
</evidence>
<feature type="domain" description="Enoyl-CoA hydratase/isomerase" evidence="4">
    <location>
        <begin position="19"/>
        <end position="361"/>
    </location>
</feature>